<dbReference type="HOGENOM" id="CLU_2023618_0_0_11"/>
<reference evidence="2 3" key="1">
    <citation type="submission" date="2014-05" db="EMBL/GenBank/DDBJ databases">
        <title>Draft Genome Sequence of Kitasatospora cheerisanensis KCTC 2395.</title>
        <authorList>
            <person name="Nam D.H."/>
        </authorList>
    </citation>
    <scope>NUCLEOTIDE SEQUENCE [LARGE SCALE GENOMIC DNA]</scope>
    <source>
        <strain evidence="2 3">KCTC 2395</strain>
    </source>
</reference>
<feature type="compositionally biased region" description="Low complexity" evidence="1">
    <location>
        <begin position="67"/>
        <end position="83"/>
    </location>
</feature>
<dbReference type="AlphaFoldDB" id="A0A066Z903"/>
<sequence length="122" mass="12447">MIWVNGTLSTEDDAALSVLDHGLTVGDGVFETVKAENGELFALTRHLDRLSRSARGLGLPAPTTTGSARPARPSSPPSRCRSAGCGSPGPAAWPRSAPNAATPTPPWSSPSAPRSAAPTPPP</sequence>
<dbReference type="Gene3D" id="3.30.470.10">
    <property type="match status" value="1"/>
</dbReference>
<evidence type="ECO:0000313" key="3">
    <source>
        <dbReference type="Proteomes" id="UP000027178"/>
    </source>
</evidence>
<dbReference type="GO" id="GO:0008483">
    <property type="term" value="F:transaminase activity"/>
    <property type="evidence" value="ECO:0007669"/>
    <property type="project" value="UniProtKB-KW"/>
</dbReference>
<evidence type="ECO:0000313" key="2">
    <source>
        <dbReference type="EMBL" id="KDN86806.1"/>
    </source>
</evidence>
<dbReference type="EMBL" id="JNBY01000053">
    <property type="protein sequence ID" value="KDN86806.1"/>
    <property type="molecule type" value="Genomic_DNA"/>
</dbReference>
<keyword evidence="2" id="KW-0808">Transferase</keyword>
<keyword evidence="3" id="KW-1185">Reference proteome</keyword>
<name>A0A066Z903_9ACTN</name>
<comment type="caution">
    <text evidence="2">The sequence shown here is derived from an EMBL/GenBank/DDBJ whole genome shotgun (WGS) entry which is preliminary data.</text>
</comment>
<proteinExistence type="predicted"/>
<dbReference type="Pfam" id="PF01063">
    <property type="entry name" value="Aminotran_4"/>
    <property type="match status" value="1"/>
</dbReference>
<accession>A0A066Z903</accession>
<dbReference type="InterPro" id="IPR036038">
    <property type="entry name" value="Aminotransferase-like"/>
</dbReference>
<dbReference type="InterPro" id="IPR043131">
    <property type="entry name" value="BCAT-like_N"/>
</dbReference>
<dbReference type="eggNOG" id="COG0115">
    <property type="taxonomic scope" value="Bacteria"/>
</dbReference>
<feature type="region of interest" description="Disordered" evidence="1">
    <location>
        <begin position="51"/>
        <end position="122"/>
    </location>
</feature>
<dbReference type="Proteomes" id="UP000027178">
    <property type="component" value="Unassembled WGS sequence"/>
</dbReference>
<dbReference type="SUPFAM" id="SSF56752">
    <property type="entry name" value="D-aminoacid aminotransferase-like PLP-dependent enzymes"/>
    <property type="match status" value="1"/>
</dbReference>
<evidence type="ECO:0000256" key="1">
    <source>
        <dbReference type="SAM" id="MobiDB-lite"/>
    </source>
</evidence>
<keyword evidence="2" id="KW-0032">Aminotransferase</keyword>
<gene>
    <name evidence="2" type="ORF">KCH_14360</name>
</gene>
<feature type="compositionally biased region" description="Low complexity" evidence="1">
    <location>
        <begin position="109"/>
        <end position="122"/>
    </location>
</feature>
<protein>
    <submittedName>
        <fullName evidence="2">Class IV aminotransferase</fullName>
    </submittedName>
</protein>
<dbReference type="PATRIC" id="fig|1348663.4.peg.1378"/>
<dbReference type="InterPro" id="IPR001544">
    <property type="entry name" value="Aminotrans_IV"/>
</dbReference>
<organism evidence="2 3">
    <name type="scientific">Kitasatospora cheerisanensis KCTC 2395</name>
    <dbReference type="NCBI Taxonomy" id="1348663"/>
    <lineage>
        <taxon>Bacteria</taxon>
        <taxon>Bacillati</taxon>
        <taxon>Actinomycetota</taxon>
        <taxon>Actinomycetes</taxon>
        <taxon>Kitasatosporales</taxon>
        <taxon>Streptomycetaceae</taxon>
        <taxon>Kitasatospora</taxon>
    </lineage>
</organism>